<accession>A0A9N8Z124</accession>
<organism evidence="1 2">
    <name type="scientific">Paraglomus occultum</name>
    <dbReference type="NCBI Taxonomy" id="144539"/>
    <lineage>
        <taxon>Eukaryota</taxon>
        <taxon>Fungi</taxon>
        <taxon>Fungi incertae sedis</taxon>
        <taxon>Mucoromycota</taxon>
        <taxon>Glomeromycotina</taxon>
        <taxon>Glomeromycetes</taxon>
        <taxon>Paraglomerales</taxon>
        <taxon>Paraglomeraceae</taxon>
        <taxon>Paraglomus</taxon>
    </lineage>
</organism>
<proteinExistence type="predicted"/>
<sequence>MPPHCRETVDPGIRLSAWTVNKCLQWETWETWESGFAQKNRYPTDTRL</sequence>
<dbReference type="AlphaFoldDB" id="A0A9N8Z124"/>
<protein>
    <submittedName>
        <fullName evidence="1">2387_t:CDS:1</fullName>
    </submittedName>
</protein>
<evidence type="ECO:0000313" key="1">
    <source>
        <dbReference type="EMBL" id="CAG8458923.1"/>
    </source>
</evidence>
<keyword evidence="2" id="KW-1185">Reference proteome</keyword>
<dbReference type="EMBL" id="CAJVPJ010000023">
    <property type="protein sequence ID" value="CAG8458923.1"/>
    <property type="molecule type" value="Genomic_DNA"/>
</dbReference>
<gene>
    <name evidence="1" type="ORF">POCULU_LOCUS454</name>
</gene>
<reference evidence="1" key="1">
    <citation type="submission" date="2021-06" db="EMBL/GenBank/DDBJ databases">
        <authorList>
            <person name="Kallberg Y."/>
            <person name="Tangrot J."/>
            <person name="Rosling A."/>
        </authorList>
    </citation>
    <scope>NUCLEOTIDE SEQUENCE</scope>
    <source>
        <strain evidence="1">IA702</strain>
    </source>
</reference>
<dbReference type="Proteomes" id="UP000789572">
    <property type="component" value="Unassembled WGS sequence"/>
</dbReference>
<name>A0A9N8Z124_9GLOM</name>
<comment type="caution">
    <text evidence="1">The sequence shown here is derived from an EMBL/GenBank/DDBJ whole genome shotgun (WGS) entry which is preliminary data.</text>
</comment>
<evidence type="ECO:0000313" key="2">
    <source>
        <dbReference type="Proteomes" id="UP000789572"/>
    </source>
</evidence>